<dbReference type="SMART" id="SM00028">
    <property type="entry name" value="TPR"/>
    <property type="match status" value="3"/>
</dbReference>
<dbReference type="Pfam" id="PF13432">
    <property type="entry name" value="TPR_16"/>
    <property type="match status" value="1"/>
</dbReference>
<evidence type="ECO:0000256" key="3">
    <source>
        <dbReference type="ARBA" id="ARBA00022833"/>
    </source>
</evidence>
<feature type="compositionally biased region" description="Low complexity" evidence="6">
    <location>
        <begin position="450"/>
        <end position="462"/>
    </location>
</feature>
<dbReference type="PROSITE" id="PS50005">
    <property type="entry name" value="TPR"/>
    <property type="match status" value="2"/>
</dbReference>
<feature type="compositionally biased region" description="Basic and acidic residues" evidence="6">
    <location>
        <begin position="157"/>
        <end position="171"/>
    </location>
</feature>
<protein>
    <recommendedName>
        <fullName evidence="7">FYVE-type domain-containing protein</fullName>
    </recommendedName>
</protein>
<dbReference type="InParanoid" id="K3W550"/>
<feature type="repeat" description="TPR" evidence="5">
    <location>
        <begin position="656"/>
        <end position="689"/>
    </location>
</feature>
<keyword evidence="3" id="KW-0862">Zinc</keyword>
<dbReference type="SMART" id="SM00064">
    <property type="entry name" value="FYVE"/>
    <property type="match status" value="1"/>
</dbReference>
<feature type="repeat" description="TPR" evidence="5">
    <location>
        <begin position="589"/>
        <end position="622"/>
    </location>
</feature>
<dbReference type="InterPro" id="IPR011011">
    <property type="entry name" value="Znf_FYVE_PHD"/>
</dbReference>
<evidence type="ECO:0000259" key="7">
    <source>
        <dbReference type="PROSITE" id="PS50178"/>
    </source>
</evidence>
<evidence type="ECO:0000313" key="8">
    <source>
        <dbReference type="EnsemblProtists" id="PYU1_T000091"/>
    </source>
</evidence>
<evidence type="ECO:0000256" key="4">
    <source>
        <dbReference type="PROSITE-ProRule" id="PRU00091"/>
    </source>
</evidence>
<dbReference type="InterPro" id="IPR011990">
    <property type="entry name" value="TPR-like_helical_dom_sf"/>
</dbReference>
<reference evidence="9" key="2">
    <citation type="submission" date="2010-04" db="EMBL/GenBank/DDBJ databases">
        <authorList>
            <person name="Buell R."/>
            <person name="Hamilton J."/>
            <person name="Hostetler J."/>
        </authorList>
    </citation>
    <scope>NUCLEOTIDE SEQUENCE [LARGE SCALE GENOMIC DNA]</scope>
    <source>
        <strain evidence="9">DAOM:BR144</strain>
    </source>
</reference>
<dbReference type="InterPro" id="IPR036770">
    <property type="entry name" value="Ankyrin_rpt-contain_sf"/>
</dbReference>
<proteinExistence type="predicted"/>
<feature type="compositionally biased region" description="Polar residues" evidence="6">
    <location>
        <begin position="463"/>
        <end position="478"/>
    </location>
</feature>
<evidence type="ECO:0000256" key="1">
    <source>
        <dbReference type="ARBA" id="ARBA00022723"/>
    </source>
</evidence>
<dbReference type="Gene3D" id="1.25.40.20">
    <property type="entry name" value="Ankyrin repeat-containing domain"/>
    <property type="match status" value="1"/>
</dbReference>
<dbReference type="InterPro" id="IPR000306">
    <property type="entry name" value="Znf_FYVE"/>
</dbReference>
<dbReference type="GO" id="GO:0043328">
    <property type="term" value="P:protein transport to vacuole involved in ubiquitin-dependent protein catabolic process via the multivesicular body sorting pathway"/>
    <property type="evidence" value="ECO:0007669"/>
    <property type="project" value="TreeGrafter"/>
</dbReference>
<dbReference type="FunFam" id="3.30.40.10:FF:000345">
    <property type="entry name" value="Vacuolar protein sorting-associated protein 27"/>
    <property type="match status" value="1"/>
</dbReference>
<dbReference type="Pfam" id="PF01363">
    <property type="entry name" value="FYVE"/>
    <property type="match status" value="1"/>
</dbReference>
<evidence type="ECO:0000256" key="2">
    <source>
        <dbReference type="ARBA" id="ARBA00022771"/>
    </source>
</evidence>
<feature type="compositionally biased region" description="Basic and acidic residues" evidence="6">
    <location>
        <begin position="497"/>
        <end position="507"/>
    </location>
</feature>
<sequence length="690" mass="75384">MAGEGEYAPKRMDAIKLAKGSKWEELKKLVDAEPLTAQQIDSYGMLPLHWACTEPHSISETVLMSLLKAFPQGARATNTAEMLPLQIAIKAQAKIEWLQALLASYPDAVLKKAPSGENAVQLARKSNLPARSVKLLEEMYHHVCEKAGYSSEQMGYDGHDDYPTGREDRAPGQHTGSSHGSSAYASSSISGTSQSSRGRGPGSYKSRAFSDNDYQLMNTTDLYRSTSGDSFRTASVSSVSSISGGLKPMQYQPNSRGSSRSVVSLPPRWTIAPNCHICSLKFGGPFKKRHHCRNCGQSICGDHSARERMRLPHYGLSDRHRVCTVCHDLLRNGLTLQLNQPRTTQTQMLPNRRSDEAVQRLPDAPNTSYQLERHVSAPARPSNLDAPYNGIHDQVASLQKQVSILMEEKELAESQLRAQTELLNETLDPERLSRRGSGRDRLNSFPVKLSSSGSSPAGTSTSELHQSGSHSGYGQMYNSYEAGGKMMQRTNSSGSFRGREVDIDRPSTDVPPPVPVNVAVPEPVASSSPVAPLQDEFASVSLVESTYSDESEERPTEGFGDLHDADETYDSTQEFADDDEGDDGTLPEIDVMVNLGLSMMDNGMVSAAVQAFARAVDICPNDATLHSYLGRAYYADDNLDDAVIAITKSLELEPSATNSTLLGKILFEKGDHEKAIEAYQKSLEIQQSKD</sequence>
<dbReference type="GO" id="GO:0033565">
    <property type="term" value="C:ESCRT-0 complex"/>
    <property type="evidence" value="ECO:0007669"/>
    <property type="project" value="TreeGrafter"/>
</dbReference>
<dbReference type="Gene3D" id="1.25.40.10">
    <property type="entry name" value="Tetratricopeptide repeat domain"/>
    <property type="match status" value="1"/>
</dbReference>
<dbReference type="InterPro" id="IPR013083">
    <property type="entry name" value="Znf_RING/FYVE/PHD"/>
</dbReference>
<dbReference type="AlphaFoldDB" id="K3W550"/>
<keyword evidence="1" id="KW-0479">Metal-binding</keyword>
<evidence type="ECO:0000256" key="5">
    <source>
        <dbReference type="PROSITE-ProRule" id="PRU00339"/>
    </source>
</evidence>
<dbReference type="PANTHER" id="PTHR47794">
    <property type="entry name" value="VACUOLAR PROTEIN SORTING-ASSOCIATED PROTEIN 27"/>
    <property type="match status" value="1"/>
</dbReference>
<keyword evidence="2 4" id="KW-0863">Zinc-finger</keyword>
<keyword evidence="5" id="KW-0802">TPR repeat</keyword>
<evidence type="ECO:0000313" key="9">
    <source>
        <dbReference type="Proteomes" id="UP000019132"/>
    </source>
</evidence>
<name>K3W550_GLOUD</name>
<feature type="compositionally biased region" description="Basic and acidic residues" evidence="6">
    <location>
        <begin position="553"/>
        <end position="565"/>
    </location>
</feature>
<reference evidence="8" key="3">
    <citation type="submission" date="2015-02" db="UniProtKB">
        <authorList>
            <consortium name="EnsemblProtists"/>
        </authorList>
    </citation>
    <scope>IDENTIFICATION</scope>
    <source>
        <strain evidence="8">DAOM BR144</strain>
    </source>
</reference>
<evidence type="ECO:0000256" key="6">
    <source>
        <dbReference type="SAM" id="MobiDB-lite"/>
    </source>
</evidence>
<feature type="compositionally biased region" description="Low complexity" evidence="6">
    <location>
        <begin position="174"/>
        <end position="204"/>
    </location>
</feature>
<feature type="domain" description="FYVE-type" evidence="7">
    <location>
        <begin position="269"/>
        <end position="331"/>
    </location>
</feature>
<dbReference type="GO" id="GO:0032266">
    <property type="term" value="F:phosphatidylinositol-3-phosphate binding"/>
    <property type="evidence" value="ECO:0007669"/>
    <property type="project" value="TreeGrafter"/>
</dbReference>
<dbReference type="InterPro" id="IPR017455">
    <property type="entry name" value="Znf_FYVE-rel"/>
</dbReference>
<dbReference type="SUPFAM" id="SSF48452">
    <property type="entry name" value="TPR-like"/>
    <property type="match status" value="1"/>
</dbReference>
<organism evidence="8 9">
    <name type="scientific">Globisporangium ultimum (strain ATCC 200006 / CBS 805.95 / DAOM BR144)</name>
    <name type="common">Pythium ultimum</name>
    <dbReference type="NCBI Taxonomy" id="431595"/>
    <lineage>
        <taxon>Eukaryota</taxon>
        <taxon>Sar</taxon>
        <taxon>Stramenopiles</taxon>
        <taxon>Oomycota</taxon>
        <taxon>Peronosporomycetes</taxon>
        <taxon>Pythiales</taxon>
        <taxon>Pythiaceae</taxon>
        <taxon>Globisporangium</taxon>
    </lineage>
</organism>
<dbReference type="GO" id="GO:0008270">
    <property type="term" value="F:zinc ion binding"/>
    <property type="evidence" value="ECO:0007669"/>
    <property type="project" value="UniProtKB-KW"/>
</dbReference>
<dbReference type="PANTHER" id="PTHR47794:SF1">
    <property type="entry name" value="VACUOLAR PROTEIN SORTING-ASSOCIATED PROTEIN 27"/>
    <property type="match status" value="1"/>
</dbReference>
<feature type="region of interest" description="Disordered" evidence="6">
    <location>
        <begin position="427"/>
        <end position="519"/>
    </location>
</feature>
<dbReference type="PROSITE" id="PS50178">
    <property type="entry name" value="ZF_FYVE"/>
    <property type="match status" value="1"/>
</dbReference>
<accession>K3W550</accession>
<feature type="region of interest" description="Disordered" evidence="6">
    <location>
        <begin position="239"/>
        <end position="260"/>
    </location>
</feature>
<dbReference type="SUPFAM" id="SSF57903">
    <property type="entry name" value="FYVE/PHD zinc finger"/>
    <property type="match status" value="1"/>
</dbReference>
<feature type="region of interest" description="Disordered" evidence="6">
    <location>
        <begin position="151"/>
        <end position="209"/>
    </location>
</feature>
<feature type="compositionally biased region" description="Basic and acidic residues" evidence="6">
    <location>
        <begin position="428"/>
        <end position="442"/>
    </location>
</feature>
<dbReference type="GO" id="GO:0006623">
    <property type="term" value="P:protein targeting to vacuole"/>
    <property type="evidence" value="ECO:0007669"/>
    <property type="project" value="TreeGrafter"/>
</dbReference>
<dbReference type="InterPro" id="IPR019734">
    <property type="entry name" value="TPR_rpt"/>
</dbReference>
<dbReference type="CDD" id="cd15760">
    <property type="entry name" value="FYVE_scVPS27p_like"/>
    <property type="match status" value="1"/>
</dbReference>
<dbReference type="EMBL" id="GL376636">
    <property type="status" value="NOT_ANNOTATED_CDS"/>
    <property type="molecule type" value="Genomic_DNA"/>
</dbReference>
<feature type="region of interest" description="Disordered" evidence="6">
    <location>
        <begin position="544"/>
        <end position="565"/>
    </location>
</feature>
<dbReference type="OMA" id="NCHICSC"/>
<feature type="compositionally biased region" description="Polar residues" evidence="6">
    <location>
        <begin position="251"/>
        <end position="260"/>
    </location>
</feature>
<dbReference type="VEuPathDB" id="FungiDB:PYU1_G000091"/>
<dbReference type="Pfam" id="PF13181">
    <property type="entry name" value="TPR_8"/>
    <property type="match status" value="1"/>
</dbReference>
<dbReference type="EnsemblProtists" id="PYU1_T000091">
    <property type="protein sequence ID" value="PYU1_T000091"/>
    <property type="gene ID" value="PYU1_G000091"/>
</dbReference>
<dbReference type="GO" id="GO:0043130">
    <property type="term" value="F:ubiquitin binding"/>
    <property type="evidence" value="ECO:0007669"/>
    <property type="project" value="TreeGrafter"/>
</dbReference>
<dbReference type="Gene3D" id="3.30.40.10">
    <property type="entry name" value="Zinc/RING finger domain, C3HC4 (zinc finger)"/>
    <property type="match status" value="1"/>
</dbReference>
<keyword evidence="9" id="KW-1185">Reference proteome</keyword>
<dbReference type="HOGENOM" id="CLU_014317_0_0_1"/>
<reference evidence="9" key="1">
    <citation type="journal article" date="2010" name="Genome Biol.">
        <title>Genome sequence of the necrotrophic plant pathogen Pythium ultimum reveals original pathogenicity mechanisms and effector repertoire.</title>
        <authorList>
            <person name="Levesque C.A."/>
            <person name="Brouwer H."/>
            <person name="Cano L."/>
            <person name="Hamilton J.P."/>
            <person name="Holt C."/>
            <person name="Huitema E."/>
            <person name="Raffaele S."/>
            <person name="Robideau G.P."/>
            <person name="Thines M."/>
            <person name="Win J."/>
            <person name="Zerillo M.M."/>
            <person name="Beakes G.W."/>
            <person name="Boore J.L."/>
            <person name="Busam D."/>
            <person name="Dumas B."/>
            <person name="Ferriera S."/>
            <person name="Fuerstenberg S.I."/>
            <person name="Gachon C.M."/>
            <person name="Gaulin E."/>
            <person name="Govers F."/>
            <person name="Grenville-Briggs L."/>
            <person name="Horner N."/>
            <person name="Hostetler J."/>
            <person name="Jiang R.H."/>
            <person name="Johnson J."/>
            <person name="Krajaejun T."/>
            <person name="Lin H."/>
            <person name="Meijer H.J."/>
            <person name="Moore B."/>
            <person name="Morris P."/>
            <person name="Phuntmart V."/>
            <person name="Puiu D."/>
            <person name="Shetty J."/>
            <person name="Stajich J.E."/>
            <person name="Tripathy S."/>
            <person name="Wawra S."/>
            <person name="van West P."/>
            <person name="Whitty B.R."/>
            <person name="Coutinho P.M."/>
            <person name="Henrissat B."/>
            <person name="Martin F."/>
            <person name="Thomas P.D."/>
            <person name="Tyler B.M."/>
            <person name="De Vries R.P."/>
            <person name="Kamoun S."/>
            <person name="Yandell M."/>
            <person name="Tisserat N."/>
            <person name="Buell C.R."/>
        </authorList>
    </citation>
    <scope>NUCLEOTIDE SEQUENCE</scope>
    <source>
        <strain evidence="9">DAOM:BR144</strain>
    </source>
</reference>
<dbReference type="Proteomes" id="UP000019132">
    <property type="component" value="Unassembled WGS sequence"/>
</dbReference>
<dbReference type="eggNOG" id="KOG1819">
    <property type="taxonomic scope" value="Eukaryota"/>
</dbReference>